<name>A0A1F7ZUN3_9EURO</name>
<dbReference type="Proteomes" id="UP000179179">
    <property type="component" value="Unassembled WGS sequence"/>
</dbReference>
<organism evidence="1 2">
    <name type="scientific">Aspergillus bombycis</name>
    <dbReference type="NCBI Taxonomy" id="109264"/>
    <lineage>
        <taxon>Eukaryota</taxon>
        <taxon>Fungi</taxon>
        <taxon>Dikarya</taxon>
        <taxon>Ascomycota</taxon>
        <taxon>Pezizomycotina</taxon>
        <taxon>Eurotiomycetes</taxon>
        <taxon>Eurotiomycetidae</taxon>
        <taxon>Eurotiales</taxon>
        <taxon>Aspergillaceae</taxon>
        <taxon>Aspergillus</taxon>
    </lineage>
</organism>
<proteinExistence type="predicted"/>
<keyword evidence="2" id="KW-1185">Reference proteome</keyword>
<dbReference type="AlphaFoldDB" id="A0A1F7ZUN3"/>
<dbReference type="GeneID" id="34452253"/>
<sequence>MSILRARSEELSDPQEIHLTIQEPQASSTRVLRSSAKSRQSVTPQQHFYSLKSEILASNGPSRLTREQLPPEVGILLARSLSEDGQVEAKSVQINYDPFSMSLEINMPSETHQVITNWVANELTIAGINGFWTIPELVPITFTGTPRKKIDILYN</sequence>
<comment type="caution">
    <text evidence="1">The sequence shown here is derived from an EMBL/GenBank/DDBJ whole genome shotgun (WGS) entry which is preliminary data.</text>
</comment>
<protein>
    <submittedName>
        <fullName evidence="1">Uncharacterized protein</fullName>
    </submittedName>
</protein>
<reference evidence="1 2" key="1">
    <citation type="journal article" date="2016" name="Genome Biol. Evol.">
        <title>Draft genome sequence of an aflatoxigenic Aspergillus species, A. bombycis.</title>
        <authorList>
            <person name="Moore G.G."/>
            <person name="Mack B.M."/>
            <person name="Beltz S.B."/>
            <person name="Gilbert M.K."/>
        </authorList>
    </citation>
    <scope>NUCLEOTIDE SEQUENCE [LARGE SCALE GENOMIC DNA]</scope>
    <source>
        <strain evidence="2">NRRL 26010</strain>
    </source>
</reference>
<dbReference type="OrthoDB" id="76567at2759"/>
<gene>
    <name evidence="1" type="ORF">ABOM_008863</name>
</gene>
<accession>A0A1F7ZUN3</accession>
<dbReference type="RefSeq" id="XP_022386890.1">
    <property type="nucleotide sequence ID" value="XM_022535992.1"/>
</dbReference>
<evidence type="ECO:0000313" key="2">
    <source>
        <dbReference type="Proteomes" id="UP000179179"/>
    </source>
</evidence>
<evidence type="ECO:0000313" key="1">
    <source>
        <dbReference type="EMBL" id="OGM43173.1"/>
    </source>
</evidence>
<dbReference type="EMBL" id="LYCR01000075">
    <property type="protein sequence ID" value="OGM43173.1"/>
    <property type="molecule type" value="Genomic_DNA"/>
</dbReference>